<sequence length="211" mass="23924">MSNRHKTDLPVIEVEQHQVREVLRCLLHTIIFNRALGLVKPQEVESELFDVTYVRCGDEAVDSKVEEKISAFCSWIDRHPGKRGQVSLLFYESRRKQANWLGIPQEERLYWEQWCINTAIVPSSVSLHEQSSPVTGVRGARQARLQLGVEEALRTILTSVNEHKDHIPAVTSSYALTFPFDITITGEGGVMFGLDAFKRMIMHTSPPPVLS</sequence>
<dbReference type="PANTHER" id="PTHR13292">
    <property type="entry name" value="AUTOPHAGY-RELATED PROTEIN 101"/>
    <property type="match status" value="1"/>
</dbReference>
<dbReference type="AlphaFoldDB" id="A0AAW1P169"/>
<dbReference type="Pfam" id="PF07855">
    <property type="entry name" value="ATG101"/>
    <property type="match status" value="1"/>
</dbReference>
<evidence type="ECO:0000313" key="4">
    <source>
        <dbReference type="EMBL" id="KAK9800356.1"/>
    </source>
</evidence>
<gene>
    <name evidence="4" type="ORF">WJX73_009590</name>
</gene>
<dbReference type="EMBL" id="JALJOQ010000082">
    <property type="protein sequence ID" value="KAK9800356.1"/>
    <property type="molecule type" value="Genomic_DNA"/>
</dbReference>
<dbReference type="GO" id="GO:0000407">
    <property type="term" value="C:phagophore assembly site"/>
    <property type="evidence" value="ECO:0007669"/>
    <property type="project" value="TreeGrafter"/>
</dbReference>
<comment type="caution">
    <text evidence="4">The sequence shown here is derived from an EMBL/GenBank/DDBJ whole genome shotgun (WGS) entry which is preliminary data.</text>
</comment>
<evidence type="ECO:0000256" key="2">
    <source>
        <dbReference type="ARBA" id="ARBA00018874"/>
    </source>
</evidence>
<protein>
    <recommendedName>
        <fullName evidence="2">Autophagy-related protein 101</fullName>
    </recommendedName>
</protein>
<dbReference type="GO" id="GO:0000045">
    <property type="term" value="P:autophagosome assembly"/>
    <property type="evidence" value="ECO:0007669"/>
    <property type="project" value="TreeGrafter"/>
</dbReference>
<dbReference type="PANTHER" id="PTHR13292:SF0">
    <property type="entry name" value="AUTOPHAGY-RELATED PROTEIN 101"/>
    <property type="match status" value="1"/>
</dbReference>
<comment type="similarity">
    <text evidence="1">Belongs to the ATG101 family.</text>
</comment>
<evidence type="ECO:0000313" key="5">
    <source>
        <dbReference type="Proteomes" id="UP001465755"/>
    </source>
</evidence>
<evidence type="ECO:0000256" key="3">
    <source>
        <dbReference type="ARBA" id="ARBA00023006"/>
    </source>
</evidence>
<dbReference type="InterPro" id="IPR012445">
    <property type="entry name" value="ATG101"/>
</dbReference>
<accession>A0AAW1P169</accession>
<proteinExistence type="inferred from homology"/>
<name>A0AAW1P169_9CHLO</name>
<reference evidence="4 5" key="1">
    <citation type="journal article" date="2024" name="Nat. Commun.">
        <title>Phylogenomics reveals the evolutionary origins of lichenization in chlorophyte algae.</title>
        <authorList>
            <person name="Puginier C."/>
            <person name="Libourel C."/>
            <person name="Otte J."/>
            <person name="Skaloud P."/>
            <person name="Haon M."/>
            <person name="Grisel S."/>
            <person name="Petersen M."/>
            <person name="Berrin J.G."/>
            <person name="Delaux P.M."/>
            <person name="Dal Grande F."/>
            <person name="Keller J."/>
        </authorList>
    </citation>
    <scope>NUCLEOTIDE SEQUENCE [LARGE SCALE GENOMIC DNA]</scope>
    <source>
        <strain evidence="4 5">SAG 2036</strain>
    </source>
</reference>
<dbReference type="Proteomes" id="UP001465755">
    <property type="component" value="Unassembled WGS sequence"/>
</dbReference>
<dbReference type="GO" id="GO:1990316">
    <property type="term" value="C:Atg1/ULK1 kinase complex"/>
    <property type="evidence" value="ECO:0007669"/>
    <property type="project" value="TreeGrafter"/>
</dbReference>
<organism evidence="4 5">
    <name type="scientific">Symbiochloris irregularis</name>
    <dbReference type="NCBI Taxonomy" id="706552"/>
    <lineage>
        <taxon>Eukaryota</taxon>
        <taxon>Viridiplantae</taxon>
        <taxon>Chlorophyta</taxon>
        <taxon>core chlorophytes</taxon>
        <taxon>Trebouxiophyceae</taxon>
        <taxon>Trebouxiales</taxon>
        <taxon>Trebouxiaceae</taxon>
        <taxon>Symbiochloris</taxon>
    </lineage>
</organism>
<evidence type="ECO:0000256" key="1">
    <source>
        <dbReference type="ARBA" id="ARBA00007130"/>
    </source>
</evidence>
<dbReference type="GO" id="GO:0019901">
    <property type="term" value="F:protein kinase binding"/>
    <property type="evidence" value="ECO:0007669"/>
    <property type="project" value="TreeGrafter"/>
</dbReference>
<keyword evidence="5" id="KW-1185">Reference proteome</keyword>
<keyword evidence="3" id="KW-0072">Autophagy</keyword>